<gene>
    <name evidence="2" type="ORF">GHT06_015206</name>
</gene>
<dbReference type="EMBL" id="WJBH02000005">
    <property type="protein sequence ID" value="KAI9558424.1"/>
    <property type="molecule type" value="Genomic_DNA"/>
</dbReference>
<evidence type="ECO:0000313" key="2">
    <source>
        <dbReference type="EMBL" id="KAI9558424.1"/>
    </source>
</evidence>
<keyword evidence="3" id="KW-1185">Reference proteome</keyword>
<evidence type="ECO:0000313" key="3">
    <source>
        <dbReference type="Proteomes" id="UP000820818"/>
    </source>
</evidence>
<evidence type="ECO:0008006" key="4">
    <source>
        <dbReference type="Google" id="ProtNLM"/>
    </source>
</evidence>
<accession>A0AAD5KQU5</accession>
<name>A0AAD5KQU5_9CRUS</name>
<feature type="compositionally biased region" description="Polar residues" evidence="1">
    <location>
        <begin position="406"/>
        <end position="419"/>
    </location>
</feature>
<dbReference type="Proteomes" id="UP000820818">
    <property type="component" value="Linkage Group LG5"/>
</dbReference>
<dbReference type="AlphaFoldDB" id="A0AAD5KQU5"/>
<dbReference type="InterPro" id="IPR005312">
    <property type="entry name" value="DUF1759"/>
</dbReference>
<sequence length="445" mass="49342">MADRTRLIAQRGGHRSVATRLMDKITDIVDNPNLTRAQKIHELQRKVADFKTKLVTIEVLDTAIFTETDTTELEAEMDAADTNNQSIRDAIDNFEFQLKDLQNIEDAELAALAPPLPAAAAAAVITTTPSASALPKLDLPVFKGDVLLWSSFWDVFEAEVDAKGYSGATKFNFLVSKLEGEAKAALMGLTSSNDNYVKAKDLLRERYSQPKKIIAAHYKALINLPTAAATRISLLTYPIAKKATRSARGRALLEALGIMPNAYGELLVCLLTDKLAIDVRRNLTRQQGKADWSLDELRAAIKQEIEIMGDRNDQIRLTMKQVCPYCTGEHYPTNCTEIKGPDEHSKMKDYLTALRERHIVSGKKFELNAKVSDVVLVHNEGPRVDWKLAVIDKLIFSPDGEVTETCEVSPNTPHPSESTAPVPAKTPKRQAAITARKRIRNLVDE</sequence>
<dbReference type="PANTHER" id="PTHR21166:SF2">
    <property type="entry name" value="CELL DIVISION CONTROL PROTEIN 24 OB DOMAIN-CONTAINING PROTEIN-RELATED"/>
    <property type="match status" value="1"/>
</dbReference>
<dbReference type="GO" id="GO:0000712">
    <property type="term" value="P:resolution of meiotic recombination intermediates"/>
    <property type="evidence" value="ECO:0007669"/>
    <property type="project" value="TreeGrafter"/>
</dbReference>
<dbReference type="PANTHER" id="PTHR21166">
    <property type="entry name" value="CELL DIVISION CONTROL PROTEIN 24 OB DOMAIN-CONTAINING PROTEIN-RELATED"/>
    <property type="match status" value="1"/>
</dbReference>
<organism evidence="2 3">
    <name type="scientific">Daphnia sinensis</name>
    <dbReference type="NCBI Taxonomy" id="1820382"/>
    <lineage>
        <taxon>Eukaryota</taxon>
        <taxon>Metazoa</taxon>
        <taxon>Ecdysozoa</taxon>
        <taxon>Arthropoda</taxon>
        <taxon>Crustacea</taxon>
        <taxon>Branchiopoda</taxon>
        <taxon>Diplostraca</taxon>
        <taxon>Cladocera</taxon>
        <taxon>Anomopoda</taxon>
        <taxon>Daphniidae</taxon>
        <taxon>Daphnia</taxon>
        <taxon>Daphnia similis group</taxon>
    </lineage>
</organism>
<comment type="caution">
    <text evidence="2">The sequence shown here is derived from an EMBL/GenBank/DDBJ whole genome shotgun (WGS) entry which is preliminary data.</text>
</comment>
<dbReference type="GO" id="GO:0008310">
    <property type="term" value="F:single-stranded DNA 3'-5' DNA exonuclease activity"/>
    <property type="evidence" value="ECO:0007669"/>
    <property type="project" value="TreeGrafter"/>
</dbReference>
<protein>
    <recommendedName>
        <fullName evidence="4">DUF5641 domain-containing protein</fullName>
    </recommendedName>
</protein>
<dbReference type="GO" id="GO:0003697">
    <property type="term" value="F:single-stranded DNA binding"/>
    <property type="evidence" value="ECO:0007669"/>
    <property type="project" value="TreeGrafter"/>
</dbReference>
<dbReference type="InterPro" id="IPR052469">
    <property type="entry name" value="MEIOB"/>
</dbReference>
<proteinExistence type="predicted"/>
<evidence type="ECO:0000256" key="1">
    <source>
        <dbReference type="SAM" id="MobiDB-lite"/>
    </source>
</evidence>
<reference evidence="2 3" key="1">
    <citation type="submission" date="2022-05" db="EMBL/GenBank/DDBJ databases">
        <title>A multi-omics perspective on studying reproductive biology in Daphnia sinensis.</title>
        <authorList>
            <person name="Jia J."/>
        </authorList>
    </citation>
    <scope>NUCLEOTIDE SEQUENCE [LARGE SCALE GENOMIC DNA]</scope>
    <source>
        <strain evidence="2 3">WSL</strain>
    </source>
</reference>
<dbReference type="Pfam" id="PF03564">
    <property type="entry name" value="DUF1759"/>
    <property type="match status" value="1"/>
</dbReference>
<feature type="region of interest" description="Disordered" evidence="1">
    <location>
        <begin position="406"/>
        <end position="432"/>
    </location>
</feature>